<organism evidence="2 3">
    <name type="scientific">Porphyridium purpureum</name>
    <name type="common">Red alga</name>
    <name type="synonym">Porphyridium cruentum</name>
    <dbReference type="NCBI Taxonomy" id="35688"/>
    <lineage>
        <taxon>Eukaryota</taxon>
        <taxon>Rhodophyta</taxon>
        <taxon>Bangiophyceae</taxon>
        <taxon>Porphyridiales</taxon>
        <taxon>Porphyridiaceae</taxon>
        <taxon>Porphyridium</taxon>
    </lineage>
</organism>
<protein>
    <submittedName>
        <fullName evidence="2">Uncharacterized protein</fullName>
    </submittedName>
</protein>
<feature type="compositionally biased region" description="Acidic residues" evidence="1">
    <location>
        <begin position="114"/>
        <end position="131"/>
    </location>
</feature>
<gene>
    <name evidence="2" type="ORF">FVE85_0198</name>
</gene>
<dbReference type="EMBL" id="VRMN01000002">
    <property type="protein sequence ID" value="KAA8496469.1"/>
    <property type="molecule type" value="Genomic_DNA"/>
</dbReference>
<comment type="caution">
    <text evidence="2">The sequence shown here is derived from an EMBL/GenBank/DDBJ whole genome shotgun (WGS) entry which is preliminary data.</text>
</comment>
<keyword evidence="3" id="KW-1185">Reference proteome</keyword>
<evidence type="ECO:0000256" key="1">
    <source>
        <dbReference type="SAM" id="MobiDB-lite"/>
    </source>
</evidence>
<accession>A0A5J4YY01</accession>
<name>A0A5J4YY01_PORPP</name>
<reference evidence="3" key="1">
    <citation type="journal article" date="2019" name="Nat. Commun.">
        <title>Expansion of phycobilisome linker gene families in mesophilic red algae.</title>
        <authorList>
            <person name="Lee J."/>
            <person name="Kim D."/>
            <person name="Bhattacharya D."/>
            <person name="Yoon H.S."/>
        </authorList>
    </citation>
    <scope>NUCLEOTIDE SEQUENCE [LARGE SCALE GENOMIC DNA]</scope>
    <source>
        <strain evidence="3">CCMP 1328</strain>
    </source>
</reference>
<dbReference type="Proteomes" id="UP000324585">
    <property type="component" value="Unassembled WGS sequence"/>
</dbReference>
<feature type="region of interest" description="Disordered" evidence="1">
    <location>
        <begin position="69"/>
        <end position="217"/>
    </location>
</feature>
<feature type="compositionally biased region" description="Basic and acidic residues" evidence="1">
    <location>
        <begin position="69"/>
        <end position="81"/>
    </location>
</feature>
<evidence type="ECO:0000313" key="2">
    <source>
        <dbReference type="EMBL" id="KAA8496469.1"/>
    </source>
</evidence>
<evidence type="ECO:0000313" key="3">
    <source>
        <dbReference type="Proteomes" id="UP000324585"/>
    </source>
</evidence>
<proteinExistence type="predicted"/>
<feature type="compositionally biased region" description="Basic and acidic residues" evidence="1">
    <location>
        <begin position="104"/>
        <end position="113"/>
    </location>
</feature>
<dbReference type="AlphaFoldDB" id="A0A5J4YY01"/>
<sequence>MHAVFVGAWSARARALDGGPRSADACRCSVRCWRAPFMHLGTSRAWVLPGRRRRAPVWSAGKDEFEAHESEQVVDYQDARTSKAPVDNRVAEFDRTVDSAPAGSKDRSRHDDFFSDEDEEDEEEEEEEDPYAESWWTESGDDIAGDETSAQGENEMYDPAKPGPGTGQESTEYVYWSDTNEDDDSSSGAPGGYDGMKYGTGMRREERTFVHTSDSTDPDVIQERLQQLMQRIEREESVLHFELLRAAAASKKQLGDIQKQVSSEHVTADHDKDASAG</sequence>